<name>A0A4V2G3I0_9GAMM</name>
<feature type="active site" evidence="2">
    <location>
        <position position="654"/>
    </location>
</feature>
<evidence type="ECO:0000313" key="6">
    <source>
        <dbReference type="EMBL" id="RZU37066.1"/>
    </source>
</evidence>
<evidence type="ECO:0000256" key="1">
    <source>
        <dbReference type="ARBA" id="ARBA00022670"/>
    </source>
</evidence>
<feature type="compositionally biased region" description="Basic residues" evidence="4">
    <location>
        <begin position="799"/>
        <end position="808"/>
    </location>
</feature>
<comment type="catalytic activity">
    <reaction evidence="2">
        <text>Hydrolysis of proteins in presence of ATP.</text>
        <dbReference type="EC" id="3.4.21.53"/>
    </reaction>
</comment>
<keyword evidence="3" id="KW-0175">Coiled coil</keyword>
<dbReference type="InterPro" id="IPR041699">
    <property type="entry name" value="AAA_32"/>
</dbReference>
<dbReference type="Proteomes" id="UP000292423">
    <property type="component" value="Unassembled WGS sequence"/>
</dbReference>
<keyword evidence="7" id="KW-1185">Reference proteome</keyword>
<comment type="caution">
    <text evidence="6">The sequence shown here is derived from an EMBL/GenBank/DDBJ whole genome shotgun (WGS) entry which is preliminary data.</text>
</comment>
<dbReference type="Pfam" id="PF20437">
    <property type="entry name" value="LonC_helical"/>
    <property type="match status" value="1"/>
</dbReference>
<keyword evidence="2" id="KW-0720">Serine protease</keyword>
<evidence type="ECO:0000256" key="3">
    <source>
        <dbReference type="SAM" id="Coils"/>
    </source>
</evidence>
<feature type="domain" description="Lon proteolytic" evidence="5">
    <location>
        <begin position="564"/>
        <end position="759"/>
    </location>
</feature>
<evidence type="ECO:0000259" key="5">
    <source>
        <dbReference type="PROSITE" id="PS51786"/>
    </source>
</evidence>
<dbReference type="GO" id="GO:0006508">
    <property type="term" value="P:proteolysis"/>
    <property type="evidence" value="ECO:0007669"/>
    <property type="project" value="UniProtKB-KW"/>
</dbReference>
<feature type="coiled-coil region" evidence="3">
    <location>
        <begin position="209"/>
        <end position="236"/>
    </location>
</feature>
<feature type="compositionally biased region" description="Basic and acidic residues" evidence="4">
    <location>
        <begin position="809"/>
        <end position="818"/>
    </location>
</feature>
<dbReference type="InterPro" id="IPR008269">
    <property type="entry name" value="Lon_proteolytic"/>
</dbReference>
<dbReference type="OrthoDB" id="9758568at2"/>
<feature type="region of interest" description="Disordered" evidence="4">
    <location>
        <begin position="786"/>
        <end position="818"/>
    </location>
</feature>
<reference evidence="6 7" key="1">
    <citation type="submission" date="2019-02" db="EMBL/GenBank/DDBJ databases">
        <title>Genomic Encyclopedia of Type Strains, Phase IV (KMG-IV): sequencing the most valuable type-strain genomes for metagenomic binning, comparative biology and taxonomic classification.</title>
        <authorList>
            <person name="Goeker M."/>
        </authorList>
    </citation>
    <scope>NUCLEOTIDE SEQUENCE [LARGE SCALE GENOMIC DNA]</scope>
    <source>
        <strain evidence="6 7">DSM 105135</strain>
    </source>
</reference>
<dbReference type="InterPro" id="IPR027417">
    <property type="entry name" value="P-loop_NTPase"/>
</dbReference>
<sequence>MPVKPLTVDQLYKPAHAESLPASTRRTKAFNDFLGQDRAREAVHMALAMPHDGYNIFAVGSNGLGKRTMIKRLLQEMAVDLPPASDWCYLNNFADPRKPIALQLPPGKGALMQKALAKLWRQLSRAILTTFQHEAYQGRVESLKGELTTAQQNALQELANEGEKRGLKLVLRTPGGHGFSPVNDKGEVMNVEEFNTLPPEEQDKRKKAMGDMEERMQKLAEKLGRLEEINRDQVQKLNEEVALATIKPLIQRVHDQFSDLKAFTDYLQAYEQDVVDNIDLILNAQDNEQDAVASVTSDNAIPSRYQINVVVSHNPKKGAPVVFEDLPTHYNLMGHVEQVTYMGTVATDFTLIRAGSLHRANGGFLMLEAEQVLEQPYAWQGLKRALKSRAIKQSSLEQMLTLTGTISLEPDPIPLNLKVVLLGDPETFYLLQEYDPEIQQLFKIRADFAGTMPRSLDNEQRYGHFLADCVAKEKLMPFDRSALMSLIEESARSAEDQFKLSLHAASVGDLLREAHFWAKSEDAKQVTSRHVRLALNGQERRRGQLREYYLEDIAHGTQLLTLDGGVVGQINGLTVIHYADSEFGMPSRITVTVHHGGGDVLDIERTVDMGGPLHAKGVLILSSFLKSRFGRERPLHFSASIAFEQNYGGVDGDSATLAELAALVSAISGIPVQQGIGITGSMNQVGDVQPIGGINAKIEGFFAACKLKGITGKQAVVMPVQNVRNLMLRADVLEAVEQGHFTIYAISRAEEALELLLGMPIGTPDAKGHYPDDSITGRVLKQLKRWHKAERDDGEGGGRKKKKGKKKGKGGDSKAAAE</sequence>
<dbReference type="GO" id="GO:0004252">
    <property type="term" value="F:serine-type endopeptidase activity"/>
    <property type="evidence" value="ECO:0007669"/>
    <property type="project" value="UniProtKB-UniRule"/>
</dbReference>
<dbReference type="GO" id="GO:0005524">
    <property type="term" value="F:ATP binding"/>
    <property type="evidence" value="ECO:0007669"/>
    <property type="project" value="InterPro"/>
</dbReference>
<protein>
    <recommendedName>
        <fullName evidence="2">endopeptidase La</fullName>
        <ecNumber evidence="2">3.4.21.53</ecNumber>
    </recommendedName>
</protein>
<dbReference type="PROSITE" id="PS51786">
    <property type="entry name" value="LON_PROTEOLYTIC"/>
    <property type="match status" value="1"/>
</dbReference>
<dbReference type="GO" id="GO:0004176">
    <property type="term" value="F:ATP-dependent peptidase activity"/>
    <property type="evidence" value="ECO:0007669"/>
    <property type="project" value="UniProtKB-UniRule"/>
</dbReference>
<keyword evidence="1 2" id="KW-0645">Protease</keyword>
<dbReference type="Pfam" id="PF05362">
    <property type="entry name" value="Lon_C"/>
    <property type="match status" value="1"/>
</dbReference>
<dbReference type="Gene3D" id="3.40.50.300">
    <property type="entry name" value="P-loop containing nucleotide triphosphate hydrolases"/>
    <property type="match status" value="2"/>
</dbReference>
<dbReference type="PANTHER" id="PTHR10046">
    <property type="entry name" value="ATP DEPENDENT LON PROTEASE FAMILY MEMBER"/>
    <property type="match status" value="1"/>
</dbReference>
<organism evidence="6 7">
    <name type="scientific">Fluviicoccus keumensis</name>
    <dbReference type="NCBI Taxonomy" id="1435465"/>
    <lineage>
        <taxon>Bacteria</taxon>
        <taxon>Pseudomonadati</taxon>
        <taxon>Pseudomonadota</taxon>
        <taxon>Gammaproteobacteria</taxon>
        <taxon>Moraxellales</taxon>
        <taxon>Moraxellaceae</taxon>
        <taxon>Fluviicoccus</taxon>
    </lineage>
</organism>
<dbReference type="InterPro" id="IPR020568">
    <property type="entry name" value="Ribosomal_Su5_D2-typ_SF"/>
</dbReference>
<feature type="compositionally biased region" description="Basic and acidic residues" evidence="4">
    <location>
        <begin position="789"/>
        <end position="798"/>
    </location>
</feature>
<dbReference type="Gene3D" id="1.10.8.60">
    <property type="match status" value="1"/>
</dbReference>
<proteinExistence type="inferred from homology"/>
<gene>
    <name evidence="6" type="ORF">EV700_2934</name>
</gene>
<dbReference type="InterPro" id="IPR014721">
    <property type="entry name" value="Ribsml_uS5_D2-typ_fold_subgr"/>
</dbReference>
<dbReference type="Gene3D" id="3.30.230.10">
    <property type="match status" value="1"/>
</dbReference>
<dbReference type="EMBL" id="SHKX01000015">
    <property type="protein sequence ID" value="RZU37066.1"/>
    <property type="molecule type" value="Genomic_DNA"/>
</dbReference>
<evidence type="ECO:0000256" key="2">
    <source>
        <dbReference type="PROSITE-ProRule" id="PRU01122"/>
    </source>
</evidence>
<dbReference type="RefSeq" id="WP_130415137.1">
    <property type="nucleotide sequence ID" value="NZ_SHKX01000015.1"/>
</dbReference>
<accession>A0A4V2G3I0</accession>
<dbReference type="SUPFAM" id="SSF54211">
    <property type="entry name" value="Ribosomal protein S5 domain 2-like"/>
    <property type="match status" value="1"/>
</dbReference>
<dbReference type="SUPFAM" id="SSF52540">
    <property type="entry name" value="P-loop containing nucleoside triphosphate hydrolases"/>
    <property type="match status" value="1"/>
</dbReference>
<dbReference type="Pfam" id="PF13654">
    <property type="entry name" value="AAA_32"/>
    <property type="match status" value="1"/>
</dbReference>
<dbReference type="EC" id="3.4.21.53" evidence="2"/>
<evidence type="ECO:0000313" key="7">
    <source>
        <dbReference type="Proteomes" id="UP000292423"/>
    </source>
</evidence>
<dbReference type="GO" id="GO:0030163">
    <property type="term" value="P:protein catabolic process"/>
    <property type="evidence" value="ECO:0007669"/>
    <property type="project" value="InterPro"/>
</dbReference>
<keyword evidence="2" id="KW-0378">Hydrolase</keyword>
<dbReference type="Pfam" id="PF20436">
    <property type="entry name" value="LonB_AAA-LID"/>
    <property type="match status" value="1"/>
</dbReference>
<evidence type="ECO:0000256" key="4">
    <source>
        <dbReference type="SAM" id="MobiDB-lite"/>
    </source>
</evidence>
<dbReference type="PRINTS" id="PR00830">
    <property type="entry name" value="ENDOLAPTASE"/>
</dbReference>
<dbReference type="InterPro" id="IPR046844">
    <property type="entry name" value="Lon-like_helical"/>
</dbReference>
<feature type="active site" evidence="2">
    <location>
        <position position="697"/>
    </location>
</feature>
<dbReference type="InterPro" id="IPR027065">
    <property type="entry name" value="Lon_Prtase"/>
</dbReference>
<comment type="similarity">
    <text evidence="2">Belongs to the peptidase S16 family.</text>
</comment>
<dbReference type="AlphaFoldDB" id="A0A4V2G3I0"/>
<dbReference type="InterPro" id="IPR046843">
    <property type="entry name" value="LonB_AAA-LID"/>
</dbReference>